<comment type="caution">
    <text evidence="2">The sequence shown here is derived from an EMBL/GenBank/DDBJ whole genome shotgun (WGS) entry which is preliminary data.</text>
</comment>
<keyword evidence="3" id="KW-1185">Reference proteome</keyword>
<evidence type="ECO:0000313" key="3">
    <source>
        <dbReference type="Proteomes" id="UP000078237"/>
    </source>
</evidence>
<feature type="region of interest" description="Disordered" evidence="1">
    <location>
        <begin position="1"/>
        <end position="24"/>
    </location>
</feature>
<dbReference type="OrthoDB" id="5073671at2759"/>
<evidence type="ECO:0000313" key="2">
    <source>
        <dbReference type="EMBL" id="KXX75766.1"/>
    </source>
</evidence>
<dbReference type="EMBL" id="LCTW02000250">
    <property type="protein sequence ID" value="KXX75766.1"/>
    <property type="molecule type" value="Genomic_DNA"/>
</dbReference>
<proteinExistence type="predicted"/>
<dbReference type="AlphaFoldDB" id="A0A175VW45"/>
<protein>
    <submittedName>
        <fullName evidence="2">Uncharacterized protein</fullName>
    </submittedName>
</protein>
<name>A0A175VW45_9PEZI</name>
<sequence>MANDDSHQPTPTGAEIPSSQRQPLTPYHPFPMVMNLYSNYPSLSNLSRIFDSLKTLKLCGANEKEFLYIVEVTSGSFSSNAHPLGTRPGLCLHNGASIKDPILAAAGDTSQHAITTLNRESVILLPSTRFDNGKDGMVEEDLIAIAGKGTASEGDDRVAFQFEVEIGTEKEEKQRERFQWQKGYNFNDGKAKGFRLVRLSRVGGATNTGLGPSSAAKGDEGGHDEAVVAELVFAKVTSLKHAFTLEFKGVGRSGELGERWTLMVVVTALRLFALRASGRTTRMSARIRG</sequence>
<accession>A0A175VW45</accession>
<dbReference type="VEuPathDB" id="FungiDB:MMYC01_207812"/>
<evidence type="ECO:0000256" key="1">
    <source>
        <dbReference type="SAM" id="MobiDB-lite"/>
    </source>
</evidence>
<reference evidence="2 3" key="1">
    <citation type="journal article" date="2016" name="Genome Announc.">
        <title>Genome Sequence of Madurella mycetomatis mm55, Isolated from a Human Mycetoma Case in Sudan.</title>
        <authorList>
            <person name="Smit S."/>
            <person name="Derks M.F."/>
            <person name="Bervoets S."/>
            <person name="Fahal A."/>
            <person name="van Leeuwen W."/>
            <person name="van Belkum A."/>
            <person name="van de Sande W.W."/>
        </authorList>
    </citation>
    <scope>NUCLEOTIDE SEQUENCE [LARGE SCALE GENOMIC DNA]</scope>
    <source>
        <strain evidence="3">mm55</strain>
    </source>
</reference>
<dbReference type="Proteomes" id="UP000078237">
    <property type="component" value="Unassembled WGS sequence"/>
</dbReference>
<organism evidence="2 3">
    <name type="scientific">Madurella mycetomatis</name>
    <dbReference type="NCBI Taxonomy" id="100816"/>
    <lineage>
        <taxon>Eukaryota</taxon>
        <taxon>Fungi</taxon>
        <taxon>Dikarya</taxon>
        <taxon>Ascomycota</taxon>
        <taxon>Pezizomycotina</taxon>
        <taxon>Sordariomycetes</taxon>
        <taxon>Sordariomycetidae</taxon>
        <taxon>Sordariales</taxon>
        <taxon>Sordariales incertae sedis</taxon>
        <taxon>Madurella</taxon>
    </lineage>
</organism>
<dbReference type="STRING" id="100816.A0A175VW45"/>
<gene>
    <name evidence="2" type="ORF">MMYC01_207812</name>
</gene>